<feature type="transmembrane region" description="Helical" evidence="5">
    <location>
        <begin position="116"/>
        <end position="135"/>
    </location>
</feature>
<dbReference type="InterPro" id="IPR020846">
    <property type="entry name" value="MFS_dom"/>
</dbReference>
<dbReference type="InterPro" id="IPR011701">
    <property type="entry name" value="MFS"/>
</dbReference>
<dbReference type="InterPro" id="IPR053791">
    <property type="entry name" value="MFS_Tri12-like"/>
</dbReference>
<dbReference type="GeneID" id="25290714"/>
<dbReference type="PANTHER" id="PTHR23501:SF195">
    <property type="entry name" value="PEP5"/>
    <property type="match status" value="1"/>
</dbReference>
<gene>
    <name evidence="7" type="ORF">Z518_02643</name>
</gene>
<organism evidence="7 8">
    <name type="scientific">Rhinocladiella mackenziei CBS 650.93</name>
    <dbReference type="NCBI Taxonomy" id="1442369"/>
    <lineage>
        <taxon>Eukaryota</taxon>
        <taxon>Fungi</taxon>
        <taxon>Dikarya</taxon>
        <taxon>Ascomycota</taxon>
        <taxon>Pezizomycotina</taxon>
        <taxon>Eurotiomycetes</taxon>
        <taxon>Chaetothyriomycetidae</taxon>
        <taxon>Chaetothyriales</taxon>
        <taxon>Herpotrichiellaceae</taxon>
        <taxon>Rhinocladiella</taxon>
    </lineage>
</organism>
<feature type="transmembrane region" description="Helical" evidence="5">
    <location>
        <begin position="277"/>
        <end position="296"/>
    </location>
</feature>
<feature type="transmembrane region" description="Helical" evidence="5">
    <location>
        <begin position="387"/>
        <end position="404"/>
    </location>
</feature>
<evidence type="ECO:0000313" key="8">
    <source>
        <dbReference type="Proteomes" id="UP000053617"/>
    </source>
</evidence>
<accession>A0A0D2IQ35</accession>
<evidence type="ECO:0000256" key="2">
    <source>
        <dbReference type="ARBA" id="ARBA00022692"/>
    </source>
</evidence>
<evidence type="ECO:0000256" key="4">
    <source>
        <dbReference type="ARBA" id="ARBA00023136"/>
    </source>
</evidence>
<evidence type="ECO:0000256" key="1">
    <source>
        <dbReference type="ARBA" id="ARBA00004141"/>
    </source>
</evidence>
<sequence>MAPEKDPAQTETIENAQAQERQRAAEFEAPMEHIQELKEAEHINLSWRSWLVVFVTCFAIMAQVFVVVAAGSVIAFIIRDLGDGAIAGWIIQGPLLMQSVLSPIVGRLSDVLDRKYLASIPPLIAFAGAVISAKATSMSMLIGGGILIGVTLSTIAIVQAIPSEVLPLKYRALANGFAFLGGAVGGLVGILGSGGVTNASASGWRDIFWMQAAFHLATFFGLILFYHPIRRSDYPKMSLKEYIWACDPIGSFLFIIACTMLLLALDWAGGAYAWSDAHVAAPLGIGFGFLALFCAYEWKGRSDGLVAHVFFKGSPNFGLSVFAFAVEGWLFYSAVNSVTPQIVLNLGFENNAWDISIRQLSYNLVTLFTSIPLTLYATKYKDLKSPLIVTFLIFLVVTICYSVITPNMNNAQIGFNVLSGIGQSGPLTLIVALVQFTAPHAFLSTATGLGFSARAIGGAFGSAVLDAIINGKLTSYPTKVGNAAVEAGLPESSVSALLEALATGIGLSDVPGVNATIEAKTLGASHWAYAHAYRLAWASIIPFVVLALVAVIFLKGVKELMTEKVEATVEHLQTKEPTKA</sequence>
<dbReference type="SUPFAM" id="SSF103473">
    <property type="entry name" value="MFS general substrate transporter"/>
    <property type="match status" value="1"/>
</dbReference>
<keyword evidence="4 5" id="KW-0472">Membrane</keyword>
<evidence type="ECO:0000313" key="7">
    <source>
        <dbReference type="EMBL" id="KIX07989.1"/>
    </source>
</evidence>
<reference evidence="7 8" key="1">
    <citation type="submission" date="2015-01" db="EMBL/GenBank/DDBJ databases">
        <title>The Genome Sequence of Rhinocladiella mackenzie CBS 650.93.</title>
        <authorList>
            <consortium name="The Broad Institute Genomics Platform"/>
            <person name="Cuomo C."/>
            <person name="de Hoog S."/>
            <person name="Gorbushina A."/>
            <person name="Stielow B."/>
            <person name="Teixiera M."/>
            <person name="Abouelleil A."/>
            <person name="Chapman S.B."/>
            <person name="Priest M."/>
            <person name="Young S.K."/>
            <person name="Wortman J."/>
            <person name="Nusbaum C."/>
            <person name="Birren B."/>
        </authorList>
    </citation>
    <scope>NUCLEOTIDE SEQUENCE [LARGE SCALE GENOMIC DNA]</scope>
    <source>
        <strain evidence="7 8">CBS 650.93</strain>
    </source>
</reference>
<comment type="subcellular location">
    <subcellularLocation>
        <location evidence="1">Membrane</location>
        <topology evidence="1">Multi-pass membrane protein</topology>
    </subcellularLocation>
</comment>
<feature type="transmembrane region" description="Helical" evidence="5">
    <location>
        <begin position="50"/>
        <end position="78"/>
    </location>
</feature>
<dbReference type="PROSITE" id="PS50850">
    <property type="entry name" value="MFS"/>
    <property type="match status" value="1"/>
</dbReference>
<keyword evidence="8" id="KW-1185">Reference proteome</keyword>
<keyword evidence="3 5" id="KW-1133">Transmembrane helix</keyword>
<feature type="transmembrane region" description="Helical" evidence="5">
    <location>
        <begin position="173"/>
        <end position="196"/>
    </location>
</feature>
<evidence type="ECO:0000259" key="6">
    <source>
        <dbReference type="PROSITE" id="PS50850"/>
    </source>
</evidence>
<dbReference type="InterPro" id="IPR036259">
    <property type="entry name" value="MFS_trans_sf"/>
</dbReference>
<feature type="domain" description="Major facilitator superfamily (MFS) profile" evidence="6">
    <location>
        <begin position="49"/>
        <end position="559"/>
    </location>
</feature>
<feature type="transmembrane region" description="Helical" evidence="5">
    <location>
        <begin position="84"/>
        <end position="104"/>
    </location>
</feature>
<dbReference type="AlphaFoldDB" id="A0A0D2IQ35"/>
<dbReference type="CDD" id="cd06179">
    <property type="entry name" value="MFS_TRI12_like"/>
    <property type="match status" value="1"/>
</dbReference>
<feature type="transmembrane region" description="Helical" evidence="5">
    <location>
        <begin position="208"/>
        <end position="229"/>
    </location>
</feature>
<dbReference type="Gene3D" id="1.20.1250.20">
    <property type="entry name" value="MFS general substrate transporter like domains"/>
    <property type="match status" value="2"/>
</dbReference>
<feature type="transmembrane region" description="Helical" evidence="5">
    <location>
        <begin position="141"/>
        <end position="161"/>
    </location>
</feature>
<dbReference type="EMBL" id="KN847476">
    <property type="protein sequence ID" value="KIX07989.1"/>
    <property type="molecule type" value="Genomic_DNA"/>
</dbReference>
<name>A0A0D2IQ35_9EURO</name>
<dbReference type="HOGENOM" id="CLU_000960_25_1_1"/>
<evidence type="ECO:0000256" key="3">
    <source>
        <dbReference type="ARBA" id="ARBA00022989"/>
    </source>
</evidence>
<dbReference type="Pfam" id="PF07690">
    <property type="entry name" value="MFS_1"/>
    <property type="match status" value="1"/>
</dbReference>
<feature type="transmembrane region" description="Helical" evidence="5">
    <location>
        <begin position="535"/>
        <end position="554"/>
    </location>
</feature>
<keyword evidence="2 5" id="KW-0812">Transmembrane</keyword>
<dbReference type="GO" id="GO:0005886">
    <property type="term" value="C:plasma membrane"/>
    <property type="evidence" value="ECO:0007669"/>
    <property type="project" value="TreeGrafter"/>
</dbReference>
<feature type="transmembrane region" description="Helical" evidence="5">
    <location>
        <begin position="355"/>
        <end position="375"/>
    </location>
</feature>
<protein>
    <submittedName>
        <fullName evidence="7">Rhinocladiella mackenziei CBS 650.93 unplaced genomic scaffold supercont1.2, whole genome shotgun sequence</fullName>
    </submittedName>
</protein>
<dbReference type="Proteomes" id="UP000053617">
    <property type="component" value="Unassembled WGS sequence"/>
</dbReference>
<dbReference type="GO" id="GO:0022857">
    <property type="term" value="F:transmembrane transporter activity"/>
    <property type="evidence" value="ECO:0007669"/>
    <property type="project" value="InterPro"/>
</dbReference>
<dbReference type="VEuPathDB" id="FungiDB:Z518_02643"/>
<proteinExistence type="predicted"/>
<dbReference type="RefSeq" id="XP_013275125.1">
    <property type="nucleotide sequence ID" value="XM_013419671.1"/>
</dbReference>
<evidence type="ECO:0000256" key="5">
    <source>
        <dbReference type="SAM" id="Phobius"/>
    </source>
</evidence>
<dbReference type="PANTHER" id="PTHR23501">
    <property type="entry name" value="MAJOR FACILITATOR SUPERFAMILY"/>
    <property type="match status" value="1"/>
</dbReference>
<dbReference type="OrthoDB" id="2587356at2759"/>
<feature type="transmembrane region" description="Helical" evidence="5">
    <location>
        <begin position="241"/>
        <end position="265"/>
    </location>
</feature>